<keyword evidence="4" id="KW-1185">Reference proteome</keyword>
<dbReference type="HOGENOM" id="CLU_089475_5_1_4"/>
<dbReference type="HAMAP" id="MF_00003">
    <property type="entry name" value="RbfA"/>
    <property type="match status" value="1"/>
</dbReference>
<dbReference type="InterPro" id="IPR015946">
    <property type="entry name" value="KH_dom-like_a/b"/>
</dbReference>
<name>M1M6H9_9PROT</name>
<comment type="similarity">
    <text evidence="2">Belongs to the RbfA family.</text>
</comment>
<dbReference type="GO" id="GO:0030490">
    <property type="term" value="P:maturation of SSU-rRNA"/>
    <property type="evidence" value="ECO:0007669"/>
    <property type="project" value="UniProtKB-UniRule"/>
</dbReference>
<keyword evidence="1 2" id="KW-0690">Ribosome biogenesis</keyword>
<evidence type="ECO:0000256" key="2">
    <source>
        <dbReference type="HAMAP-Rule" id="MF_00003"/>
    </source>
</evidence>
<dbReference type="NCBIfam" id="TIGR00082">
    <property type="entry name" value="rbfA"/>
    <property type="match status" value="1"/>
</dbReference>
<organism evidence="3 4">
    <name type="scientific">Candidatus Kinetoplastidibacterium crithidiae TCC036E</name>
    <dbReference type="NCBI Taxonomy" id="1208918"/>
    <lineage>
        <taxon>Bacteria</taxon>
        <taxon>Pseudomonadati</taxon>
        <taxon>Pseudomonadota</taxon>
        <taxon>Betaproteobacteria</taxon>
        <taxon>Candidatus Kinetoplastidibacterium</taxon>
    </lineage>
</organism>
<comment type="subcellular location">
    <subcellularLocation>
        <location evidence="2">Cytoplasm</location>
    </subcellularLocation>
</comment>
<dbReference type="Proteomes" id="UP000011686">
    <property type="component" value="Chromosome"/>
</dbReference>
<dbReference type="PATRIC" id="fig|1208918.3.peg.395"/>
<evidence type="ECO:0000313" key="4">
    <source>
        <dbReference type="Proteomes" id="UP000011686"/>
    </source>
</evidence>
<dbReference type="InterPro" id="IPR000238">
    <property type="entry name" value="RbfA"/>
</dbReference>
<keyword evidence="2" id="KW-0963">Cytoplasm</keyword>
<dbReference type="STRING" id="1208918.CDEE_0691"/>
<gene>
    <name evidence="2" type="primary">rbfA</name>
    <name evidence="3" type="ORF">CDEE_0691</name>
</gene>
<dbReference type="PANTHER" id="PTHR33515">
    <property type="entry name" value="RIBOSOME-BINDING FACTOR A, CHLOROPLASTIC-RELATED"/>
    <property type="match status" value="1"/>
</dbReference>
<dbReference type="Gene3D" id="3.30.300.20">
    <property type="match status" value="1"/>
</dbReference>
<dbReference type="GO" id="GO:0043024">
    <property type="term" value="F:ribosomal small subunit binding"/>
    <property type="evidence" value="ECO:0007669"/>
    <property type="project" value="TreeGrafter"/>
</dbReference>
<accession>M1M6H9</accession>
<proteinExistence type="inferred from homology"/>
<dbReference type="AlphaFoldDB" id="M1M6H9"/>
<reference evidence="3 4" key="1">
    <citation type="journal article" date="2013" name="Genome Biol. Evol.">
        <title>Genome evolution and phylogenomic analysis of candidatus kinetoplastibacterium, the betaproteobacterial endosymbionts of strigomonas and angomonas.</title>
        <authorList>
            <person name="Alves J.M."/>
            <person name="Serrano M.G."/>
            <person name="Maia da Silva F."/>
            <person name="Voegtly L.J."/>
            <person name="Matveyev A.V."/>
            <person name="Teixeira M.M."/>
            <person name="Camargo E.P."/>
            <person name="Buck G.A."/>
        </authorList>
    </citation>
    <scope>NUCLEOTIDE SEQUENCE [LARGE SCALE GENOMIC DNA]</scope>
    <source>
        <strain evidence="3 4">TCC036E</strain>
    </source>
</reference>
<comment type="subunit">
    <text evidence="2">Monomer. Binds 30S ribosomal subunits, but not 50S ribosomal subunits or 70S ribosomes.</text>
</comment>
<evidence type="ECO:0000313" key="3">
    <source>
        <dbReference type="EMBL" id="AGF47695.1"/>
    </source>
</evidence>
<protein>
    <recommendedName>
        <fullName evidence="2">Ribosome-binding factor A</fullName>
    </recommendedName>
</protein>
<dbReference type="GO" id="GO:0005829">
    <property type="term" value="C:cytosol"/>
    <property type="evidence" value="ECO:0007669"/>
    <property type="project" value="TreeGrafter"/>
</dbReference>
<dbReference type="EMBL" id="CP003804">
    <property type="protein sequence ID" value="AGF47695.1"/>
    <property type="molecule type" value="Genomic_DNA"/>
</dbReference>
<dbReference type="RefSeq" id="WP_015238463.1">
    <property type="nucleotide sequence ID" value="NC_020283.1"/>
</dbReference>
<dbReference type="eggNOG" id="COG0858">
    <property type="taxonomic scope" value="Bacteria"/>
</dbReference>
<dbReference type="InterPro" id="IPR023799">
    <property type="entry name" value="RbfA_dom_sf"/>
</dbReference>
<dbReference type="KEGG" id="kct:CDEE_0691"/>
<sequence>MKMIDIDKVSSRNTRISKQIQKDLSKIISQKFTIKEIGIVTISKVDLSVDYAYAKIYFTVFGVDPKIVEEFLNKKSGWFHSYIYKRLHIHTVPTLLFLHDTHIEKANNLLDLINKANSDF</sequence>
<dbReference type="SUPFAM" id="SSF89919">
    <property type="entry name" value="Ribosome-binding factor A, RbfA"/>
    <property type="match status" value="1"/>
</dbReference>
<evidence type="ECO:0000256" key="1">
    <source>
        <dbReference type="ARBA" id="ARBA00022517"/>
    </source>
</evidence>
<comment type="function">
    <text evidence="2">One of several proteins that assist in the late maturation steps of the functional core of the 30S ribosomal subunit. Associates with free 30S ribosomal subunits (but not with 30S subunits that are part of 70S ribosomes or polysomes). Required for efficient processing of 16S rRNA. May interact with the 5'-terminal helix region of 16S rRNA.</text>
</comment>
<dbReference type="Pfam" id="PF02033">
    <property type="entry name" value="RBFA"/>
    <property type="match status" value="1"/>
</dbReference>
<dbReference type="PANTHER" id="PTHR33515:SF1">
    <property type="entry name" value="RIBOSOME-BINDING FACTOR A, CHLOROPLASTIC-RELATED"/>
    <property type="match status" value="1"/>
</dbReference>